<evidence type="ECO:0000256" key="8">
    <source>
        <dbReference type="ARBA" id="ARBA00038436"/>
    </source>
</evidence>
<dbReference type="Proteomes" id="UP000611629">
    <property type="component" value="Unassembled WGS sequence"/>
</dbReference>
<keyword evidence="3" id="KW-1003">Cell membrane</keyword>
<evidence type="ECO:0000256" key="3">
    <source>
        <dbReference type="ARBA" id="ARBA00022475"/>
    </source>
</evidence>
<dbReference type="InterPro" id="IPR055348">
    <property type="entry name" value="DctQ"/>
</dbReference>
<keyword evidence="7 9" id="KW-0472">Membrane</keyword>
<protein>
    <submittedName>
        <fullName evidence="11">TRAP transporter small permease</fullName>
    </submittedName>
</protein>
<keyword evidence="2" id="KW-0813">Transport</keyword>
<comment type="caution">
    <text evidence="11">The sequence shown here is derived from an EMBL/GenBank/DDBJ whole genome shotgun (WGS) entry which is preliminary data.</text>
</comment>
<evidence type="ECO:0000256" key="4">
    <source>
        <dbReference type="ARBA" id="ARBA00022519"/>
    </source>
</evidence>
<dbReference type="GO" id="GO:0005886">
    <property type="term" value="C:plasma membrane"/>
    <property type="evidence" value="ECO:0007669"/>
    <property type="project" value="UniProtKB-SubCell"/>
</dbReference>
<sequence>MNKFFTKTLSRFEEFVLSYSVILMAILLIVGVFMRNVMNKSLTFSEEVASALLILVSFFGLGYCARKGRHITMSIVFDMVSNKYKKLFMIVISFVSALATAYITFLAARYIISVQSLGRVTPALQIPIYMIYSVVPLGFLLATIEYIRSFIFNITDKDNFYLTSDIRVPLNLEVKTDLSNLIDKLEEEKEES</sequence>
<evidence type="ECO:0000313" key="12">
    <source>
        <dbReference type="Proteomes" id="UP000611629"/>
    </source>
</evidence>
<proteinExistence type="inferred from homology"/>
<dbReference type="RefSeq" id="WP_179239590.1">
    <property type="nucleotide sequence ID" value="NZ_JACBNQ010000031.1"/>
</dbReference>
<reference evidence="11" key="1">
    <citation type="submission" date="2020-07" db="EMBL/GenBank/DDBJ databases">
        <title>Genomic analysis of a strain of Sedimentibacter Hydroxybenzoicus DSM7310.</title>
        <authorList>
            <person name="Ma S."/>
        </authorList>
    </citation>
    <scope>NUCLEOTIDE SEQUENCE</scope>
    <source>
        <strain evidence="11">DSM 7310</strain>
    </source>
</reference>
<evidence type="ECO:0000256" key="6">
    <source>
        <dbReference type="ARBA" id="ARBA00022989"/>
    </source>
</evidence>
<feature type="domain" description="Tripartite ATP-independent periplasmic transporters DctQ component" evidence="10">
    <location>
        <begin position="24"/>
        <end position="151"/>
    </location>
</feature>
<evidence type="ECO:0000256" key="5">
    <source>
        <dbReference type="ARBA" id="ARBA00022692"/>
    </source>
</evidence>
<feature type="transmembrane region" description="Helical" evidence="9">
    <location>
        <begin position="124"/>
        <end position="147"/>
    </location>
</feature>
<keyword evidence="5 9" id="KW-0812">Transmembrane</keyword>
<feature type="transmembrane region" description="Helical" evidence="9">
    <location>
        <begin position="48"/>
        <end position="66"/>
    </location>
</feature>
<gene>
    <name evidence="11" type="ORF">HZF24_17110</name>
</gene>
<keyword evidence="6 9" id="KW-1133">Transmembrane helix</keyword>
<dbReference type="GO" id="GO:0015740">
    <property type="term" value="P:C4-dicarboxylate transport"/>
    <property type="evidence" value="ECO:0007669"/>
    <property type="project" value="TreeGrafter"/>
</dbReference>
<evidence type="ECO:0000256" key="1">
    <source>
        <dbReference type="ARBA" id="ARBA00004429"/>
    </source>
</evidence>
<keyword evidence="4" id="KW-0997">Cell inner membrane</keyword>
<evidence type="ECO:0000256" key="7">
    <source>
        <dbReference type="ARBA" id="ARBA00023136"/>
    </source>
</evidence>
<dbReference type="AlphaFoldDB" id="A0A974BN13"/>
<evidence type="ECO:0000256" key="9">
    <source>
        <dbReference type="SAM" id="Phobius"/>
    </source>
</evidence>
<accession>A0A974BN13</accession>
<comment type="subcellular location">
    <subcellularLocation>
        <location evidence="1">Cell inner membrane</location>
        <topology evidence="1">Multi-pass membrane protein</topology>
    </subcellularLocation>
</comment>
<comment type="similarity">
    <text evidence="8">Belongs to the TRAP transporter small permease family.</text>
</comment>
<organism evidence="11 12">
    <name type="scientific">Sedimentibacter hydroxybenzoicus DSM 7310</name>
    <dbReference type="NCBI Taxonomy" id="1123245"/>
    <lineage>
        <taxon>Bacteria</taxon>
        <taxon>Bacillati</taxon>
        <taxon>Bacillota</taxon>
        <taxon>Tissierellia</taxon>
        <taxon>Sedimentibacter</taxon>
    </lineage>
</organism>
<evidence type="ECO:0000256" key="2">
    <source>
        <dbReference type="ARBA" id="ARBA00022448"/>
    </source>
</evidence>
<dbReference type="PANTHER" id="PTHR35011:SF2">
    <property type="entry name" value="2,3-DIKETO-L-GULONATE TRAP TRANSPORTER SMALL PERMEASE PROTEIN YIAM"/>
    <property type="match status" value="1"/>
</dbReference>
<name>A0A974BN13_SEDHY</name>
<dbReference type="GO" id="GO:0022857">
    <property type="term" value="F:transmembrane transporter activity"/>
    <property type="evidence" value="ECO:0007669"/>
    <property type="project" value="TreeGrafter"/>
</dbReference>
<feature type="transmembrane region" description="Helical" evidence="9">
    <location>
        <begin position="12"/>
        <end position="33"/>
    </location>
</feature>
<dbReference type="EMBL" id="JACBNQ010000031">
    <property type="protein sequence ID" value="NYB75871.1"/>
    <property type="molecule type" value="Genomic_DNA"/>
</dbReference>
<dbReference type="Pfam" id="PF04290">
    <property type="entry name" value="DctQ"/>
    <property type="match status" value="1"/>
</dbReference>
<feature type="transmembrane region" description="Helical" evidence="9">
    <location>
        <begin position="87"/>
        <end position="112"/>
    </location>
</feature>
<dbReference type="PANTHER" id="PTHR35011">
    <property type="entry name" value="2,3-DIKETO-L-GULONATE TRAP TRANSPORTER SMALL PERMEASE PROTEIN YIAM"/>
    <property type="match status" value="1"/>
</dbReference>
<evidence type="ECO:0000313" key="11">
    <source>
        <dbReference type="EMBL" id="NYB75871.1"/>
    </source>
</evidence>
<dbReference type="InterPro" id="IPR007387">
    <property type="entry name" value="TRAP_DctQ"/>
</dbReference>
<keyword evidence="12" id="KW-1185">Reference proteome</keyword>
<evidence type="ECO:0000259" key="10">
    <source>
        <dbReference type="Pfam" id="PF04290"/>
    </source>
</evidence>